<dbReference type="Proteomes" id="UP001629432">
    <property type="component" value="Unassembled WGS sequence"/>
</dbReference>
<comment type="caution">
    <text evidence="6">The sequence shown here is derived from an EMBL/GenBank/DDBJ whole genome shotgun (WGS) entry which is preliminary data.</text>
</comment>
<dbReference type="Gene3D" id="3.50.50.60">
    <property type="entry name" value="FAD/NAD(P)-binding domain"/>
    <property type="match status" value="2"/>
</dbReference>
<dbReference type="PIRSF" id="PIRSF000137">
    <property type="entry name" value="Alcohol_oxidase"/>
    <property type="match status" value="1"/>
</dbReference>
<dbReference type="SUPFAM" id="SSF51905">
    <property type="entry name" value="FAD/NAD(P)-binding domain"/>
    <property type="match status" value="1"/>
</dbReference>
<evidence type="ECO:0000313" key="6">
    <source>
        <dbReference type="EMBL" id="MFM0638128.1"/>
    </source>
</evidence>
<dbReference type="InterPro" id="IPR007867">
    <property type="entry name" value="GMC_OxRtase_C"/>
</dbReference>
<dbReference type="InterPro" id="IPR036188">
    <property type="entry name" value="FAD/NAD-bd_sf"/>
</dbReference>
<organism evidence="6 7">
    <name type="scientific">Paraburkholderia metrosideri</name>
    <dbReference type="NCBI Taxonomy" id="580937"/>
    <lineage>
        <taxon>Bacteria</taxon>
        <taxon>Pseudomonadati</taxon>
        <taxon>Pseudomonadota</taxon>
        <taxon>Betaproteobacteria</taxon>
        <taxon>Burkholderiales</taxon>
        <taxon>Burkholderiaceae</taxon>
        <taxon>Paraburkholderia</taxon>
    </lineage>
</organism>
<name>A0ABW9DRZ7_9BURK</name>
<comment type="similarity">
    <text evidence="2">Belongs to the GMC oxidoreductase family.</text>
</comment>
<protein>
    <submittedName>
        <fullName evidence="6">GMC family oxidoreductase</fullName>
    </submittedName>
</protein>
<evidence type="ECO:0000256" key="1">
    <source>
        <dbReference type="ARBA" id="ARBA00001974"/>
    </source>
</evidence>
<evidence type="ECO:0000256" key="3">
    <source>
        <dbReference type="ARBA" id="ARBA00022630"/>
    </source>
</evidence>
<dbReference type="SUPFAM" id="SSF54373">
    <property type="entry name" value="FAD-linked reductases, C-terminal domain"/>
    <property type="match status" value="1"/>
</dbReference>
<dbReference type="EMBL" id="JAQQCF010000012">
    <property type="protein sequence ID" value="MFM0638128.1"/>
    <property type="molecule type" value="Genomic_DNA"/>
</dbReference>
<reference evidence="6 7" key="1">
    <citation type="journal article" date="2024" name="Chem. Sci.">
        <title>Discovery of megapolipeptins by genome mining of a Burkholderiales bacteria collection.</title>
        <authorList>
            <person name="Paulo B.S."/>
            <person name="Recchia M.J.J."/>
            <person name="Lee S."/>
            <person name="Fergusson C.H."/>
            <person name="Romanowski S.B."/>
            <person name="Hernandez A."/>
            <person name="Krull N."/>
            <person name="Liu D.Y."/>
            <person name="Cavanagh H."/>
            <person name="Bos A."/>
            <person name="Gray C.A."/>
            <person name="Murphy B.T."/>
            <person name="Linington R.G."/>
            <person name="Eustaquio A.S."/>
        </authorList>
    </citation>
    <scope>NUCLEOTIDE SEQUENCE [LARGE SCALE GENOMIC DNA]</scope>
    <source>
        <strain evidence="6 7">RL17-338-BIC-A</strain>
    </source>
</reference>
<dbReference type="Pfam" id="PF00732">
    <property type="entry name" value="GMC_oxred_N"/>
    <property type="match status" value="1"/>
</dbReference>
<keyword evidence="3" id="KW-0285">Flavoprotein</keyword>
<comment type="cofactor">
    <cofactor evidence="1">
        <name>FAD</name>
        <dbReference type="ChEBI" id="CHEBI:57692"/>
    </cofactor>
</comment>
<dbReference type="PANTHER" id="PTHR11552:SF147">
    <property type="entry name" value="CHOLINE DEHYDROGENASE, MITOCHONDRIAL"/>
    <property type="match status" value="1"/>
</dbReference>
<dbReference type="Pfam" id="PF05199">
    <property type="entry name" value="GMC_oxred_C"/>
    <property type="match status" value="1"/>
</dbReference>
<evidence type="ECO:0000256" key="2">
    <source>
        <dbReference type="ARBA" id="ARBA00010790"/>
    </source>
</evidence>
<dbReference type="PROSITE" id="PS00624">
    <property type="entry name" value="GMC_OXRED_2"/>
    <property type="match status" value="1"/>
</dbReference>
<dbReference type="InterPro" id="IPR000172">
    <property type="entry name" value="GMC_OxRdtase_N"/>
</dbReference>
<dbReference type="InterPro" id="IPR012132">
    <property type="entry name" value="GMC_OxRdtase"/>
</dbReference>
<gene>
    <name evidence="6" type="ORF">PQQ63_15620</name>
</gene>
<dbReference type="Gene3D" id="3.30.410.40">
    <property type="match status" value="1"/>
</dbReference>
<proteinExistence type="inferred from homology"/>
<evidence type="ECO:0000256" key="4">
    <source>
        <dbReference type="ARBA" id="ARBA00022827"/>
    </source>
</evidence>
<evidence type="ECO:0000259" key="5">
    <source>
        <dbReference type="PROSITE" id="PS00624"/>
    </source>
</evidence>
<feature type="domain" description="Glucose-methanol-choline oxidoreductase N-terminal" evidence="5">
    <location>
        <begin position="261"/>
        <end position="275"/>
    </location>
</feature>
<sequence length="562" mass="60976">MMTPRFDYLIIGAGAAGSVLAHRLSAEPHITVALVEAGPDVVAGSEPADIRNIFPLSAFNRNYMWRDTRVHWRGADNSPAMHLQQGKIVGGSSAIMGMWALRGMPADYDEWCELGATGWGWDDVLPFFVRLERDMDFGGALHGRDGRIPIRRESATQWQPFARAISVASGNLGMPHIDDMNADFRDGHCALPISRHANGRASAGTCYLDADTRRRPNLTVFAGTEALQLVLMQRTVTGALLCGTDGHRFKVEARETIVAAGALRTPALLLRSGIGPAAQLASLGQPVVADRRGVGRNLQNHPIVYTTALLRLSGRDAPGWRPAGSTFIRWSSARSACTAGDLGLYIRSYLSWHALGKRLASLAPVLMRPFSRGEVTLDPDAPDAAPRVAFNFLSDARDTARMIDGFRVAATLFSTPEVAALCGSPFMFEDMARLMQFNQVSRWNAVRARFAATWLDLNPRGGMRALEHFAKMRPLATLMNDETELARFIETAITGTGHVCGTCRMGRADDPLAVTAPDGRVYGVDGLRVGDASLMPVVPSGNTHIPTVMVAEKIATTMQMQA</sequence>
<keyword evidence="4" id="KW-0274">FAD</keyword>
<dbReference type="RefSeq" id="WP_408234286.1">
    <property type="nucleotide sequence ID" value="NZ_JAQQCF010000012.1"/>
</dbReference>
<accession>A0ABW9DRZ7</accession>
<keyword evidence="7" id="KW-1185">Reference proteome</keyword>
<evidence type="ECO:0000313" key="7">
    <source>
        <dbReference type="Proteomes" id="UP001629432"/>
    </source>
</evidence>
<dbReference type="PANTHER" id="PTHR11552">
    <property type="entry name" value="GLUCOSE-METHANOL-CHOLINE GMC OXIDOREDUCTASE"/>
    <property type="match status" value="1"/>
</dbReference>
<dbReference type="Gene3D" id="3.30.560.10">
    <property type="entry name" value="Glucose Oxidase, domain 3"/>
    <property type="match status" value="1"/>
</dbReference>